<feature type="region of interest" description="Disordered" evidence="1">
    <location>
        <begin position="1"/>
        <end position="23"/>
    </location>
</feature>
<dbReference type="RefSeq" id="WP_007271543.1">
    <property type="nucleotide sequence ID" value="NZ_AOCK01000006.1"/>
</dbReference>
<keyword evidence="3" id="KW-1185">Reference proteome</keyword>
<evidence type="ECO:0000313" key="3">
    <source>
        <dbReference type="Proteomes" id="UP000012015"/>
    </source>
</evidence>
<reference evidence="2 3" key="1">
    <citation type="journal article" date="2013" name="Genome Announc.">
        <title>Draft Genome Sequence of Arthrobacter gangotriensis Strain Lz1yT, Isolated from a Penguin Rookery Soil Sample Collected in Antarctica, near the Indian Station Dakshin Gangotri.</title>
        <authorList>
            <person name="Shivaji S."/>
            <person name="Ara S."/>
            <person name="Bandi S."/>
            <person name="Singh A."/>
            <person name="Kumar Pinnaka A."/>
        </authorList>
    </citation>
    <scope>NUCLEOTIDE SEQUENCE [LARGE SCALE GENOMIC DNA]</scope>
    <source>
        <strain evidence="2 3">Lz1y</strain>
    </source>
</reference>
<accession>M7MTT8</accession>
<protein>
    <submittedName>
        <fullName evidence="2">Uncharacterized protein</fullName>
    </submittedName>
</protein>
<dbReference type="Proteomes" id="UP000012015">
    <property type="component" value="Unassembled WGS sequence"/>
</dbReference>
<gene>
    <name evidence="2" type="ORF">ADIAG_02363</name>
</gene>
<proteinExistence type="predicted"/>
<evidence type="ECO:0000313" key="2">
    <source>
        <dbReference type="EMBL" id="EMQ98345.1"/>
    </source>
</evidence>
<organism evidence="2 3">
    <name type="scientific">Paeniglutamicibacter gangotriensis Lz1y</name>
    <dbReference type="NCBI Taxonomy" id="1276920"/>
    <lineage>
        <taxon>Bacteria</taxon>
        <taxon>Bacillati</taxon>
        <taxon>Actinomycetota</taxon>
        <taxon>Actinomycetes</taxon>
        <taxon>Micrococcales</taxon>
        <taxon>Micrococcaceae</taxon>
        <taxon>Paeniglutamicibacter</taxon>
    </lineage>
</organism>
<evidence type="ECO:0000256" key="1">
    <source>
        <dbReference type="SAM" id="MobiDB-lite"/>
    </source>
</evidence>
<dbReference type="STRING" id="1276920.ADIAG_02363"/>
<name>M7MTT8_9MICC</name>
<sequence length="79" mass="8707">MATPKQITEPAAPAVDAATEPAQPAAQVIDIDKLKTLDPRRKVFVRDSRTGRKIDNPVPETHLVIFPHLREVASKKEGK</sequence>
<dbReference type="AlphaFoldDB" id="M7MTT8"/>
<feature type="compositionally biased region" description="Low complexity" evidence="1">
    <location>
        <begin position="8"/>
        <end position="22"/>
    </location>
</feature>
<dbReference type="PATRIC" id="fig|1276920.7.peg.2367"/>
<comment type="caution">
    <text evidence="2">The sequence shown here is derived from an EMBL/GenBank/DDBJ whole genome shotgun (WGS) entry which is preliminary data.</text>
</comment>
<dbReference type="EMBL" id="AOCK01000006">
    <property type="protein sequence ID" value="EMQ98345.1"/>
    <property type="molecule type" value="Genomic_DNA"/>
</dbReference>